<keyword evidence="6" id="KW-1185">Reference proteome</keyword>
<proteinExistence type="predicted"/>
<dbReference type="KEGG" id="kphy:AOZ06_29965"/>
<gene>
    <name evidence="5" type="ORF">AOZ06_29965</name>
</gene>
<dbReference type="InterPro" id="IPR013216">
    <property type="entry name" value="Methyltransf_11"/>
</dbReference>
<feature type="domain" description="Methyltransferase type 11" evidence="4">
    <location>
        <begin position="55"/>
        <end position="148"/>
    </location>
</feature>
<dbReference type="STRING" id="860235.AOZ06_29965"/>
<keyword evidence="2 5" id="KW-0808">Transferase</keyword>
<dbReference type="RefSeq" id="WP_054292462.1">
    <property type="nucleotide sequence ID" value="NZ_CP012752.1"/>
</dbReference>
<accession>A0A0N7F464</accession>
<evidence type="ECO:0000256" key="2">
    <source>
        <dbReference type="ARBA" id="ARBA00022679"/>
    </source>
</evidence>
<dbReference type="PANTHER" id="PTHR43464:SF19">
    <property type="entry name" value="UBIQUINONE BIOSYNTHESIS O-METHYLTRANSFERASE, MITOCHONDRIAL"/>
    <property type="match status" value="1"/>
</dbReference>
<dbReference type="GO" id="GO:0008757">
    <property type="term" value="F:S-adenosylmethionine-dependent methyltransferase activity"/>
    <property type="evidence" value="ECO:0007669"/>
    <property type="project" value="InterPro"/>
</dbReference>
<dbReference type="OrthoDB" id="5566900at2"/>
<dbReference type="GO" id="GO:0032259">
    <property type="term" value="P:methylation"/>
    <property type="evidence" value="ECO:0007669"/>
    <property type="project" value="UniProtKB-KW"/>
</dbReference>
<keyword evidence="3" id="KW-0949">S-adenosyl-L-methionine</keyword>
<evidence type="ECO:0000313" key="6">
    <source>
        <dbReference type="Proteomes" id="UP000063699"/>
    </source>
</evidence>
<dbReference type="AlphaFoldDB" id="A0A0N7F464"/>
<evidence type="ECO:0000256" key="1">
    <source>
        <dbReference type="ARBA" id="ARBA00022603"/>
    </source>
</evidence>
<dbReference type="PANTHER" id="PTHR43464">
    <property type="entry name" value="METHYLTRANSFERASE"/>
    <property type="match status" value="1"/>
</dbReference>
<reference evidence="5 6" key="1">
    <citation type="submission" date="2015-07" db="EMBL/GenBank/DDBJ databases">
        <title>Genome sequencing of Kibdelosporangium phytohabitans.</title>
        <authorList>
            <person name="Qin S."/>
            <person name="Xing K."/>
        </authorList>
    </citation>
    <scope>NUCLEOTIDE SEQUENCE [LARGE SCALE GENOMIC DNA]</scope>
    <source>
        <strain evidence="5 6">KLBMP1111</strain>
    </source>
</reference>
<dbReference type="InterPro" id="IPR029063">
    <property type="entry name" value="SAM-dependent_MTases_sf"/>
</dbReference>
<keyword evidence="1 5" id="KW-0489">Methyltransferase</keyword>
<dbReference type="EMBL" id="CP012752">
    <property type="protein sequence ID" value="ALG10559.1"/>
    <property type="molecule type" value="Genomic_DNA"/>
</dbReference>
<protein>
    <submittedName>
        <fullName evidence="5">Methyltransferase</fullName>
    </submittedName>
</protein>
<evidence type="ECO:0000259" key="4">
    <source>
        <dbReference type="Pfam" id="PF08241"/>
    </source>
</evidence>
<dbReference type="Pfam" id="PF08241">
    <property type="entry name" value="Methyltransf_11"/>
    <property type="match status" value="1"/>
</dbReference>
<evidence type="ECO:0000313" key="5">
    <source>
        <dbReference type="EMBL" id="ALG10559.1"/>
    </source>
</evidence>
<name>A0A0N7F464_9PSEU</name>
<dbReference type="SUPFAM" id="SSF53335">
    <property type="entry name" value="S-adenosyl-L-methionine-dependent methyltransferases"/>
    <property type="match status" value="1"/>
</dbReference>
<dbReference type="CDD" id="cd02440">
    <property type="entry name" value="AdoMet_MTases"/>
    <property type="match status" value="1"/>
</dbReference>
<dbReference type="Gene3D" id="3.40.50.150">
    <property type="entry name" value="Vaccinia Virus protein VP39"/>
    <property type="match status" value="1"/>
</dbReference>
<sequence>MSALPETPGDGAVLNDYDTFAEAYTAETEANLLNAHYTRPAILDLAGDVTGRQILDAGCGSGPLFAALRDRGAVVTGFDSSAKMVELARQRLGGDAALHVADIGSPLPFPGGAFDDVIASLVLHYLEDWTAALAELRRVLKPGGRLIMAVHHPIIFKLLDPTADYFATTQWSHEHTFDGQKAVLTYWHRPLHAMTDAFTAAGFRTAVISEPPPAPGARQLFPDELAAFPSGAFLSFLFFVLEAV</sequence>
<organism evidence="5 6">
    <name type="scientific">Kibdelosporangium phytohabitans</name>
    <dbReference type="NCBI Taxonomy" id="860235"/>
    <lineage>
        <taxon>Bacteria</taxon>
        <taxon>Bacillati</taxon>
        <taxon>Actinomycetota</taxon>
        <taxon>Actinomycetes</taxon>
        <taxon>Pseudonocardiales</taxon>
        <taxon>Pseudonocardiaceae</taxon>
        <taxon>Kibdelosporangium</taxon>
    </lineage>
</organism>
<evidence type="ECO:0000256" key="3">
    <source>
        <dbReference type="ARBA" id="ARBA00022691"/>
    </source>
</evidence>
<dbReference type="Proteomes" id="UP000063699">
    <property type="component" value="Chromosome"/>
</dbReference>